<sequence>MADDLLQHHSERESCIACYKANATVRHAACIHNVWTHATCCGCLETDVPIATATAGCYTVRPVREGLCHLCRAGTLEEWGSILAFCIGLAVLQHTIVDCMVCYPPAGHLCCVSLADAMDHGGMIITP</sequence>
<proteinExistence type="predicted"/>
<accession>A0A6A0ABB5</accession>
<organism evidence="1 2">
    <name type="scientific">Haematococcus lacustris</name>
    <name type="common">Green alga</name>
    <name type="synonym">Haematococcus pluvialis</name>
    <dbReference type="NCBI Taxonomy" id="44745"/>
    <lineage>
        <taxon>Eukaryota</taxon>
        <taxon>Viridiplantae</taxon>
        <taxon>Chlorophyta</taxon>
        <taxon>core chlorophytes</taxon>
        <taxon>Chlorophyceae</taxon>
        <taxon>CS clade</taxon>
        <taxon>Chlamydomonadales</taxon>
        <taxon>Haematococcaceae</taxon>
        <taxon>Haematococcus</taxon>
    </lineage>
</organism>
<name>A0A6A0ABB5_HAELA</name>
<dbReference type="Proteomes" id="UP000485058">
    <property type="component" value="Unassembled WGS sequence"/>
</dbReference>
<feature type="non-terminal residue" evidence="1">
    <location>
        <position position="1"/>
    </location>
</feature>
<evidence type="ECO:0000313" key="2">
    <source>
        <dbReference type="Proteomes" id="UP000485058"/>
    </source>
</evidence>
<keyword evidence="2" id="KW-1185">Reference proteome</keyword>
<dbReference type="EMBL" id="BLLF01004224">
    <property type="protein sequence ID" value="GFH29187.1"/>
    <property type="molecule type" value="Genomic_DNA"/>
</dbReference>
<reference evidence="1 2" key="1">
    <citation type="submission" date="2020-02" db="EMBL/GenBank/DDBJ databases">
        <title>Draft genome sequence of Haematococcus lacustris strain NIES-144.</title>
        <authorList>
            <person name="Morimoto D."/>
            <person name="Nakagawa S."/>
            <person name="Yoshida T."/>
            <person name="Sawayama S."/>
        </authorList>
    </citation>
    <scope>NUCLEOTIDE SEQUENCE [LARGE SCALE GENOMIC DNA]</scope>
    <source>
        <strain evidence="1 2">NIES-144</strain>
    </source>
</reference>
<protein>
    <submittedName>
        <fullName evidence="1">Uncharacterized protein</fullName>
    </submittedName>
</protein>
<dbReference type="AlphaFoldDB" id="A0A6A0ABB5"/>
<comment type="caution">
    <text evidence="1">The sequence shown here is derived from an EMBL/GenBank/DDBJ whole genome shotgun (WGS) entry which is preliminary data.</text>
</comment>
<gene>
    <name evidence="1" type="ORF">HaLaN_27812</name>
</gene>
<evidence type="ECO:0000313" key="1">
    <source>
        <dbReference type="EMBL" id="GFH29187.1"/>
    </source>
</evidence>